<evidence type="ECO:0000313" key="1">
    <source>
        <dbReference type="EMBL" id="ETO64865.1"/>
    </source>
</evidence>
<sequence length="123" mass="14075">MHRPLSEMPSSCATHGAATVATSARCSFWLLLGVLGTTLTRANGLMASWVFGHLWRWWSLNARPRAVPPVRLSLSASRSPRRLTKHFSSRRSLLQLRPSDQDLKRSRYSKITQRRTRVHNLKQ</sequence>
<dbReference type="EMBL" id="ANJA01003248">
    <property type="protein sequence ID" value="ETO64865.1"/>
    <property type="molecule type" value="Genomic_DNA"/>
</dbReference>
<dbReference type="AlphaFoldDB" id="A0A080ZE04"/>
<accession>A0A080ZE04</accession>
<proteinExistence type="predicted"/>
<protein>
    <submittedName>
        <fullName evidence="1">Uncharacterized protein</fullName>
    </submittedName>
</protein>
<name>A0A080ZE04_PHYNI</name>
<gene>
    <name evidence="1" type="ORF">F444_17742</name>
</gene>
<organism evidence="1 2">
    <name type="scientific">Phytophthora nicotianae P1976</name>
    <dbReference type="NCBI Taxonomy" id="1317066"/>
    <lineage>
        <taxon>Eukaryota</taxon>
        <taxon>Sar</taxon>
        <taxon>Stramenopiles</taxon>
        <taxon>Oomycota</taxon>
        <taxon>Peronosporomycetes</taxon>
        <taxon>Peronosporales</taxon>
        <taxon>Peronosporaceae</taxon>
        <taxon>Phytophthora</taxon>
    </lineage>
</organism>
<comment type="caution">
    <text evidence="1">The sequence shown here is derived from an EMBL/GenBank/DDBJ whole genome shotgun (WGS) entry which is preliminary data.</text>
</comment>
<reference evidence="1 2" key="1">
    <citation type="submission" date="2013-11" db="EMBL/GenBank/DDBJ databases">
        <title>The Genome Sequence of Phytophthora parasitica P1976.</title>
        <authorList>
            <consortium name="The Broad Institute Genomics Platform"/>
            <person name="Russ C."/>
            <person name="Tyler B."/>
            <person name="Panabieres F."/>
            <person name="Shan W."/>
            <person name="Tripathy S."/>
            <person name="Grunwald N."/>
            <person name="Machado M."/>
            <person name="Johnson C.S."/>
            <person name="Walker B."/>
            <person name="Young S."/>
            <person name="Zeng Q."/>
            <person name="Gargeya S."/>
            <person name="Fitzgerald M."/>
            <person name="Haas B."/>
            <person name="Abouelleil A."/>
            <person name="Allen A.W."/>
            <person name="Alvarado L."/>
            <person name="Arachchi H.M."/>
            <person name="Berlin A.M."/>
            <person name="Chapman S.B."/>
            <person name="Gainer-Dewar J."/>
            <person name="Goldberg J."/>
            <person name="Griggs A."/>
            <person name="Gujja S."/>
            <person name="Hansen M."/>
            <person name="Howarth C."/>
            <person name="Imamovic A."/>
            <person name="Ireland A."/>
            <person name="Larimer J."/>
            <person name="McCowan C."/>
            <person name="Murphy C."/>
            <person name="Pearson M."/>
            <person name="Poon T.W."/>
            <person name="Priest M."/>
            <person name="Roberts A."/>
            <person name="Saif S."/>
            <person name="Shea T."/>
            <person name="Sisk P."/>
            <person name="Sykes S."/>
            <person name="Wortman J."/>
            <person name="Nusbaum C."/>
            <person name="Birren B."/>
        </authorList>
    </citation>
    <scope>NUCLEOTIDE SEQUENCE [LARGE SCALE GENOMIC DNA]</scope>
    <source>
        <strain evidence="1 2">P1976</strain>
    </source>
</reference>
<evidence type="ECO:0000313" key="2">
    <source>
        <dbReference type="Proteomes" id="UP000028582"/>
    </source>
</evidence>
<dbReference type="Proteomes" id="UP000028582">
    <property type="component" value="Unassembled WGS sequence"/>
</dbReference>